<feature type="domain" description="DnaJ homologue subfamily C member 28 conserved" evidence="1">
    <location>
        <begin position="211"/>
        <end position="280"/>
    </location>
</feature>
<dbReference type="InParanoid" id="A0A5J5F3N6"/>
<dbReference type="Pfam" id="PF09350">
    <property type="entry name" value="DJC28_CD"/>
    <property type="match status" value="1"/>
</dbReference>
<dbReference type="OrthoDB" id="1922282at2759"/>
<dbReference type="PANTHER" id="PTHR39394">
    <property type="entry name" value="YALI0E31793P"/>
    <property type="match status" value="1"/>
</dbReference>
<dbReference type="EMBL" id="VXIS01000040">
    <property type="protein sequence ID" value="KAA8911008.1"/>
    <property type="molecule type" value="Genomic_DNA"/>
</dbReference>
<comment type="caution">
    <text evidence="2">The sequence shown here is derived from an EMBL/GenBank/DDBJ whole genome shotgun (WGS) entry which is preliminary data.</text>
</comment>
<evidence type="ECO:0000313" key="2">
    <source>
        <dbReference type="EMBL" id="KAA8911008.1"/>
    </source>
</evidence>
<dbReference type="InterPro" id="IPR018961">
    <property type="entry name" value="DnaJ_homolog_subfam-C_membr-28"/>
</dbReference>
<dbReference type="PANTHER" id="PTHR39394:SF1">
    <property type="entry name" value="DNAJ HOMOLOGUE SUBFAMILY C MEMBER 28 CONSERVED DOMAIN-CONTAINING PROTEIN"/>
    <property type="match status" value="1"/>
</dbReference>
<keyword evidence="3" id="KW-1185">Reference proteome</keyword>
<evidence type="ECO:0000259" key="1">
    <source>
        <dbReference type="Pfam" id="PF09350"/>
    </source>
</evidence>
<sequence length="474" mass="53477">MSLNRALNPIFIGGVLTRSIRGSQKEKEEGKEESALSRRFEALAEDSVLSSPHKTPDASTAAAISEDLKAALTTRIAAADFASKHAQAISVANLPSSASKHTRDLAAARPWDGNEAHSDAVLRMLTDVHKPLRQKPVPQTVVDLRPSSAFAAKPDRATRVAGARDRTLDYAVAKDPSLSAEERDQMRQMFRERFQGVGGRPVASVSALMSLADQRIEDARARGQFDNIPRGKPRVEDHNASSPFLDTTEYFLNKMIRKQEILPPWVEKQQELNREVEQFRRRLKNEWKRFVALTISSKGGTLEEQCAKAEELAKGEARKARLRKLEKMMELGEDVSAEELAAAGEGPREVFRDSKWEKKELKFVTLAIENLNQLCRSYNMMAPEVARKPIFTLERELGRCFTEVAPEVAQEIRDRAVQSRSRLTINEKEEKGRPGLVDKFVGDHHQAKIYDSEKPNYGFRDFLRDLFRRKEQAS</sequence>
<dbReference type="AlphaFoldDB" id="A0A5J5F3N6"/>
<evidence type="ECO:0000313" key="3">
    <source>
        <dbReference type="Proteomes" id="UP000326924"/>
    </source>
</evidence>
<gene>
    <name evidence="2" type="ORF">FN846DRAFT_897800</name>
</gene>
<organism evidence="2 3">
    <name type="scientific">Sphaerosporella brunnea</name>
    <dbReference type="NCBI Taxonomy" id="1250544"/>
    <lineage>
        <taxon>Eukaryota</taxon>
        <taxon>Fungi</taxon>
        <taxon>Dikarya</taxon>
        <taxon>Ascomycota</taxon>
        <taxon>Pezizomycotina</taxon>
        <taxon>Pezizomycetes</taxon>
        <taxon>Pezizales</taxon>
        <taxon>Pyronemataceae</taxon>
        <taxon>Sphaerosporella</taxon>
    </lineage>
</organism>
<dbReference type="Proteomes" id="UP000326924">
    <property type="component" value="Unassembled WGS sequence"/>
</dbReference>
<protein>
    <recommendedName>
        <fullName evidence="1">DnaJ homologue subfamily C member 28 conserved domain-containing protein</fullName>
    </recommendedName>
</protein>
<reference evidence="2 3" key="1">
    <citation type="submission" date="2019-09" db="EMBL/GenBank/DDBJ databases">
        <title>Draft genome of the ectomycorrhizal ascomycete Sphaerosporella brunnea.</title>
        <authorList>
            <consortium name="DOE Joint Genome Institute"/>
            <person name="Benucci G.M."/>
            <person name="Marozzi G."/>
            <person name="Antonielli L."/>
            <person name="Sanchez S."/>
            <person name="Marco P."/>
            <person name="Wang X."/>
            <person name="Falini L.B."/>
            <person name="Barry K."/>
            <person name="Haridas S."/>
            <person name="Lipzen A."/>
            <person name="Labutti K."/>
            <person name="Grigoriev I.V."/>
            <person name="Murat C."/>
            <person name="Martin F."/>
            <person name="Albertini E."/>
            <person name="Donnini D."/>
            <person name="Bonito G."/>
        </authorList>
    </citation>
    <scope>NUCLEOTIDE SEQUENCE [LARGE SCALE GENOMIC DNA]</scope>
    <source>
        <strain evidence="2 3">Sb_GMNB300</strain>
    </source>
</reference>
<name>A0A5J5F3N6_9PEZI</name>
<accession>A0A5J5F3N6</accession>
<proteinExistence type="predicted"/>